<dbReference type="EMBL" id="FWXR01000009">
    <property type="protein sequence ID" value="SMC81716.1"/>
    <property type="molecule type" value="Genomic_DNA"/>
</dbReference>
<dbReference type="RefSeq" id="WP_084410221.1">
    <property type="nucleotide sequence ID" value="NZ_FWXR01000009.1"/>
</dbReference>
<evidence type="ECO:0000313" key="2">
    <source>
        <dbReference type="EMBL" id="SMC81716.1"/>
    </source>
</evidence>
<dbReference type="AlphaFoldDB" id="A0A1W2C9E2"/>
<organism evidence="2 3">
    <name type="scientific">Fulvimarina manganoxydans</name>
    <dbReference type="NCBI Taxonomy" id="937218"/>
    <lineage>
        <taxon>Bacteria</taxon>
        <taxon>Pseudomonadati</taxon>
        <taxon>Pseudomonadota</taxon>
        <taxon>Alphaproteobacteria</taxon>
        <taxon>Hyphomicrobiales</taxon>
        <taxon>Aurantimonadaceae</taxon>
        <taxon>Fulvimarina</taxon>
    </lineage>
</organism>
<feature type="compositionally biased region" description="Basic residues" evidence="1">
    <location>
        <begin position="62"/>
        <end position="74"/>
    </location>
</feature>
<accession>A0A1W2C9E2</accession>
<dbReference type="Proteomes" id="UP000192656">
    <property type="component" value="Unassembled WGS sequence"/>
</dbReference>
<keyword evidence="3" id="KW-1185">Reference proteome</keyword>
<evidence type="ECO:0000256" key="1">
    <source>
        <dbReference type="SAM" id="MobiDB-lite"/>
    </source>
</evidence>
<feature type="region of interest" description="Disordered" evidence="1">
    <location>
        <begin position="54"/>
        <end position="74"/>
    </location>
</feature>
<feature type="compositionally biased region" description="Basic and acidic residues" evidence="1">
    <location>
        <begin position="1"/>
        <end position="11"/>
    </location>
</feature>
<protein>
    <submittedName>
        <fullName evidence="2">Uncharacterized protein</fullName>
    </submittedName>
</protein>
<evidence type="ECO:0000313" key="3">
    <source>
        <dbReference type="Proteomes" id="UP000192656"/>
    </source>
</evidence>
<reference evidence="2 3" key="1">
    <citation type="submission" date="2017-04" db="EMBL/GenBank/DDBJ databases">
        <authorList>
            <person name="Afonso C.L."/>
            <person name="Miller P.J."/>
            <person name="Scott M.A."/>
            <person name="Spackman E."/>
            <person name="Goraichik I."/>
            <person name="Dimitrov K.M."/>
            <person name="Suarez D.L."/>
            <person name="Swayne D.E."/>
        </authorList>
    </citation>
    <scope>NUCLEOTIDE SEQUENCE [LARGE SCALE GENOMIC DNA]</scope>
    <source>
        <strain evidence="2 3">CGMCC 1.10972</strain>
    </source>
</reference>
<name>A0A1W2C9E2_9HYPH</name>
<sequence>MNDKDRERAERVFPQQSDRYEKGSAMTLIQEASVAQKAKSARLRAERMARDARESEALAAAKPKKRVKKAVAKA</sequence>
<gene>
    <name evidence="2" type="ORF">SAMN06297251_10958</name>
</gene>
<feature type="region of interest" description="Disordered" evidence="1">
    <location>
        <begin position="1"/>
        <end position="22"/>
    </location>
</feature>
<proteinExistence type="predicted"/>